<feature type="transmembrane region" description="Helical" evidence="5">
    <location>
        <begin position="282"/>
        <end position="299"/>
    </location>
</feature>
<dbReference type="GO" id="GO:0005262">
    <property type="term" value="F:calcium channel activity"/>
    <property type="evidence" value="ECO:0007669"/>
    <property type="project" value="TreeGrafter"/>
</dbReference>
<feature type="transmembrane region" description="Helical" evidence="5">
    <location>
        <begin position="249"/>
        <end position="270"/>
    </location>
</feature>
<evidence type="ECO:0000313" key="7">
    <source>
        <dbReference type="EMBL" id="EDM80555.1"/>
    </source>
</evidence>
<dbReference type="GO" id="GO:0008273">
    <property type="term" value="F:calcium, potassium:sodium antiporter activity"/>
    <property type="evidence" value="ECO:0007669"/>
    <property type="project" value="TreeGrafter"/>
</dbReference>
<dbReference type="InterPro" id="IPR044880">
    <property type="entry name" value="NCX_ion-bd_dom_sf"/>
</dbReference>
<name>A6G117_9BACT</name>
<dbReference type="EMBL" id="ABCS01000010">
    <property type="protein sequence ID" value="EDM80555.1"/>
    <property type="molecule type" value="Genomic_DNA"/>
</dbReference>
<sequence length="325" mass="33279">MLIPITMTLLGLALLVAGGEALVRGATSLAQLLRVSPAVIGLTIVAAGTSMPELVVSTKAALAGEPDIALANVIGSNIFNIAAIVGVAALVAPLRVLGNSVRLEWPVMFLAVCQLHLLARDGSVDRLEGGFLLGAQVAFIAYLVWIARTASAPAEEEQFAEALPAPLGGELRGAKAWLFSGLGLVLGMALLVLGGSVLVNGASALALGLGASQRVVGLTIVAAGTSLPELVTSVIASVRGRDDIALTNVLGSNIFNVFGILGTTTLIAPVAVDPELVSVDSWWMIGFAALLFPLMRSGYRVSRLEGGVLVALFVAYLTLLVRSAG</sequence>
<dbReference type="NCBIfam" id="TIGR00367">
    <property type="entry name" value="calcium/sodium antiporter"/>
    <property type="match status" value="1"/>
</dbReference>
<keyword evidence="8" id="KW-1185">Reference proteome</keyword>
<gene>
    <name evidence="7" type="ORF">PPSIR1_42129</name>
</gene>
<dbReference type="RefSeq" id="WP_006970416.1">
    <property type="nucleotide sequence ID" value="NZ_ABCS01000010.1"/>
</dbReference>
<dbReference type="GO" id="GO:0005886">
    <property type="term" value="C:plasma membrane"/>
    <property type="evidence" value="ECO:0007669"/>
    <property type="project" value="TreeGrafter"/>
</dbReference>
<accession>A6G117</accession>
<proteinExistence type="predicted"/>
<dbReference type="AlphaFoldDB" id="A6G117"/>
<keyword evidence="3 5" id="KW-1133">Transmembrane helix</keyword>
<evidence type="ECO:0000313" key="8">
    <source>
        <dbReference type="Proteomes" id="UP000005801"/>
    </source>
</evidence>
<dbReference type="eggNOG" id="COG0530">
    <property type="taxonomic scope" value="Bacteria"/>
</dbReference>
<protein>
    <submittedName>
        <fullName evidence="7">K+-dependent Na+/Ca+ exchanger protein</fullName>
    </submittedName>
</protein>
<evidence type="ECO:0000256" key="3">
    <source>
        <dbReference type="ARBA" id="ARBA00022989"/>
    </source>
</evidence>
<feature type="transmembrane region" description="Helical" evidence="5">
    <location>
        <begin position="306"/>
        <end position="324"/>
    </location>
</feature>
<evidence type="ECO:0000256" key="5">
    <source>
        <dbReference type="SAM" id="Phobius"/>
    </source>
</evidence>
<dbReference type="Pfam" id="PF01699">
    <property type="entry name" value="Na_Ca_ex"/>
    <property type="match status" value="2"/>
</dbReference>
<feature type="transmembrane region" description="Helical" evidence="5">
    <location>
        <begin position="68"/>
        <end position="91"/>
    </location>
</feature>
<feature type="transmembrane region" description="Helical" evidence="5">
    <location>
        <begin position="35"/>
        <end position="56"/>
    </location>
</feature>
<feature type="transmembrane region" description="Helical" evidence="5">
    <location>
        <begin position="176"/>
        <end position="199"/>
    </location>
</feature>
<dbReference type="Gene3D" id="1.20.1420.30">
    <property type="entry name" value="NCX, central ion-binding region"/>
    <property type="match status" value="1"/>
</dbReference>
<organism evidence="7 8">
    <name type="scientific">Plesiocystis pacifica SIR-1</name>
    <dbReference type="NCBI Taxonomy" id="391625"/>
    <lineage>
        <taxon>Bacteria</taxon>
        <taxon>Pseudomonadati</taxon>
        <taxon>Myxococcota</taxon>
        <taxon>Polyangia</taxon>
        <taxon>Nannocystales</taxon>
        <taxon>Nannocystaceae</taxon>
        <taxon>Plesiocystis</taxon>
    </lineage>
</organism>
<dbReference type="InterPro" id="IPR004481">
    <property type="entry name" value="K/Na/Ca-exchanger"/>
</dbReference>
<evidence type="ECO:0000256" key="1">
    <source>
        <dbReference type="ARBA" id="ARBA00004141"/>
    </source>
</evidence>
<dbReference type="GO" id="GO:0006874">
    <property type="term" value="P:intracellular calcium ion homeostasis"/>
    <property type="evidence" value="ECO:0007669"/>
    <property type="project" value="TreeGrafter"/>
</dbReference>
<dbReference type="Proteomes" id="UP000005801">
    <property type="component" value="Unassembled WGS sequence"/>
</dbReference>
<evidence type="ECO:0000256" key="4">
    <source>
        <dbReference type="ARBA" id="ARBA00023136"/>
    </source>
</evidence>
<keyword evidence="2 5" id="KW-0812">Transmembrane</keyword>
<dbReference type="PANTHER" id="PTHR10846:SF8">
    <property type="entry name" value="INNER MEMBRANE PROTEIN YRBG"/>
    <property type="match status" value="1"/>
</dbReference>
<dbReference type="InterPro" id="IPR004837">
    <property type="entry name" value="NaCa_Exmemb"/>
</dbReference>
<evidence type="ECO:0000259" key="6">
    <source>
        <dbReference type="Pfam" id="PF01699"/>
    </source>
</evidence>
<keyword evidence="4 5" id="KW-0472">Membrane</keyword>
<feature type="domain" description="Sodium/calcium exchanger membrane region" evidence="6">
    <location>
        <begin position="182"/>
        <end position="320"/>
    </location>
</feature>
<comment type="caution">
    <text evidence="7">The sequence shown here is derived from an EMBL/GenBank/DDBJ whole genome shotgun (WGS) entry which is preliminary data.</text>
</comment>
<dbReference type="PANTHER" id="PTHR10846">
    <property type="entry name" value="SODIUM/POTASSIUM/CALCIUM EXCHANGER"/>
    <property type="match status" value="1"/>
</dbReference>
<reference evidence="7 8" key="1">
    <citation type="submission" date="2007-06" db="EMBL/GenBank/DDBJ databases">
        <authorList>
            <person name="Shimkets L."/>
            <person name="Ferriera S."/>
            <person name="Johnson J."/>
            <person name="Kravitz S."/>
            <person name="Beeson K."/>
            <person name="Sutton G."/>
            <person name="Rogers Y.-H."/>
            <person name="Friedman R."/>
            <person name="Frazier M."/>
            <person name="Venter J.C."/>
        </authorList>
    </citation>
    <scope>NUCLEOTIDE SEQUENCE [LARGE SCALE GENOMIC DNA]</scope>
    <source>
        <strain evidence="7 8">SIR-1</strain>
    </source>
</reference>
<feature type="domain" description="Sodium/calcium exchanger membrane region" evidence="6">
    <location>
        <begin position="6"/>
        <end position="144"/>
    </location>
</feature>
<evidence type="ECO:0000256" key="2">
    <source>
        <dbReference type="ARBA" id="ARBA00022692"/>
    </source>
</evidence>
<comment type="subcellular location">
    <subcellularLocation>
        <location evidence="1">Membrane</location>
        <topology evidence="1">Multi-pass membrane protein</topology>
    </subcellularLocation>
</comment>